<evidence type="ECO:0000256" key="6">
    <source>
        <dbReference type="ARBA" id="ARBA00022946"/>
    </source>
</evidence>
<keyword evidence="8" id="KW-0443">Lipid metabolism</keyword>
<keyword evidence="5" id="KW-0521">NADP</keyword>
<evidence type="ECO:0000313" key="15">
    <source>
        <dbReference type="Proteomes" id="UP000247233"/>
    </source>
</evidence>
<evidence type="ECO:0000256" key="5">
    <source>
        <dbReference type="ARBA" id="ARBA00022857"/>
    </source>
</evidence>
<dbReference type="InterPro" id="IPR011032">
    <property type="entry name" value="GroES-like_sf"/>
</dbReference>
<keyword evidence="3" id="KW-0444">Lipid biosynthesis</keyword>
<evidence type="ECO:0000256" key="3">
    <source>
        <dbReference type="ARBA" id="ARBA00022516"/>
    </source>
</evidence>
<dbReference type="EMBL" id="MSFL01000009">
    <property type="protein sequence ID" value="PWY85084.1"/>
    <property type="molecule type" value="Genomic_DNA"/>
</dbReference>
<evidence type="ECO:0000256" key="8">
    <source>
        <dbReference type="ARBA" id="ARBA00023098"/>
    </source>
</evidence>
<keyword evidence="7" id="KW-0560">Oxidoreductase</keyword>
<dbReference type="AlphaFoldDB" id="A0A317WF65"/>
<dbReference type="EC" id="1.3.1.104" evidence="11"/>
<dbReference type="InterPro" id="IPR051034">
    <property type="entry name" value="Mito_Enoyl-ACP_Reductase"/>
</dbReference>
<comment type="catalytic activity">
    <reaction evidence="12">
        <text>a 2,3-saturated acyl-[ACP] + NADP(+) = a (2E)-enoyl-[ACP] + NADPH + H(+)</text>
        <dbReference type="Rhea" id="RHEA:22564"/>
        <dbReference type="Rhea" id="RHEA-COMP:9925"/>
        <dbReference type="Rhea" id="RHEA-COMP:9926"/>
        <dbReference type="ChEBI" id="CHEBI:15378"/>
        <dbReference type="ChEBI" id="CHEBI:57783"/>
        <dbReference type="ChEBI" id="CHEBI:58349"/>
        <dbReference type="ChEBI" id="CHEBI:78784"/>
        <dbReference type="ChEBI" id="CHEBI:78785"/>
        <dbReference type="EC" id="1.3.1.104"/>
    </reaction>
</comment>
<evidence type="ECO:0000313" key="14">
    <source>
        <dbReference type="EMBL" id="PWY85084.1"/>
    </source>
</evidence>
<dbReference type="GeneID" id="37061040"/>
<keyword evidence="10" id="KW-0275">Fatty acid biosynthesis</keyword>
<keyword evidence="6" id="KW-0809">Transit peptide</keyword>
<dbReference type="STRING" id="1448321.A0A317WF65"/>
<dbReference type="SMART" id="SM00829">
    <property type="entry name" value="PKS_ER"/>
    <property type="match status" value="1"/>
</dbReference>
<dbReference type="OrthoDB" id="7482721at2759"/>
<evidence type="ECO:0000256" key="2">
    <source>
        <dbReference type="ARBA" id="ARBA00010371"/>
    </source>
</evidence>
<dbReference type="CDD" id="cd08290">
    <property type="entry name" value="ETR"/>
    <property type="match status" value="1"/>
</dbReference>
<feature type="domain" description="Enoyl reductase (ER)" evidence="13">
    <location>
        <begin position="12"/>
        <end position="352"/>
    </location>
</feature>
<dbReference type="VEuPathDB" id="FungiDB:BO70DRAFT_233083"/>
<evidence type="ECO:0000256" key="11">
    <source>
        <dbReference type="ARBA" id="ARBA00038963"/>
    </source>
</evidence>
<name>A0A317WF65_9EURO</name>
<evidence type="ECO:0000256" key="1">
    <source>
        <dbReference type="ARBA" id="ARBA00004173"/>
    </source>
</evidence>
<protein>
    <recommendedName>
        <fullName evidence="11">enoyl-[acyl-carrier-protein] reductase</fullName>
        <ecNumber evidence="11">1.3.1.104</ecNumber>
    </recommendedName>
</protein>
<keyword evidence="15" id="KW-1185">Reference proteome</keyword>
<comment type="caution">
    <text evidence="14">The sequence shown here is derived from an EMBL/GenBank/DDBJ whole genome shotgun (WGS) entry which is preliminary data.</text>
</comment>
<keyword evidence="9" id="KW-0496">Mitochondrion</keyword>
<evidence type="ECO:0000256" key="12">
    <source>
        <dbReference type="ARBA" id="ARBA00048843"/>
    </source>
</evidence>
<sequence length="353" mass="38327">MESLAFSYGAPKPIEGIRLATAPLPVCGPQQVVVQFLAAPINPLDLLVIQGKYPVKPQNSIVGPDKQTLAIPGSDGAARVVQTGTDVSTLAVDDIVILRAHCHGTWRTHGVFAAKDLIRVPSGIDPRLASILRMGAAPAYFQLRDYRPLEPGDWILQNAATGTISHFVTQLAPMYGVRVISVIRDRGTADELARIKRSLQSHGSALVVTHDELRTTTTLDDKRIVLAVDSVSDDALAKDMAARLIPGGTLVTAGFLGVSTGEGVNLRQFLWQRNITLQAFRLSDCLGKRSLGQQTALIEWLAELLTRGVLTAPALEYVHWKRGEDGLEQRLKESVQAHEMGAIGERKKILVFD</sequence>
<organism evidence="14 15">
    <name type="scientific">Aspergillus heteromorphus CBS 117.55</name>
    <dbReference type="NCBI Taxonomy" id="1448321"/>
    <lineage>
        <taxon>Eukaryota</taxon>
        <taxon>Fungi</taxon>
        <taxon>Dikarya</taxon>
        <taxon>Ascomycota</taxon>
        <taxon>Pezizomycotina</taxon>
        <taxon>Eurotiomycetes</taxon>
        <taxon>Eurotiomycetidae</taxon>
        <taxon>Eurotiales</taxon>
        <taxon>Aspergillaceae</taxon>
        <taxon>Aspergillus</taxon>
        <taxon>Aspergillus subgen. Circumdati</taxon>
    </lineage>
</organism>
<dbReference type="GO" id="GO:0005739">
    <property type="term" value="C:mitochondrion"/>
    <property type="evidence" value="ECO:0007669"/>
    <property type="project" value="UniProtKB-SubCell"/>
</dbReference>
<evidence type="ECO:0000256" key="10">
    <source>
        <dbReference type="ARBA" id="ARBA00023160"/>
    </source>
</evidence>
<comment type="subcellular location">
    <subcellularLocation>
        <location evidence="1">Mitochondrion</location>
    </subcellularLocation>
</comment>
<dbReference type="PANTHER" id="PTHR43981">
    <property type="entry name" value="ENOYL-[ACYL-CARRIER-PROTEIN] REDUCTASE, MITOCHONDRIAL"/>
    <property type="match status" value="1"/>
</dbReference>
<dbReference type="GO" id="GO:0141148">
    <property type="term" value="F:enoyl-[acyl-carrier-protein] reductase (NADPH) activity"/>
    <property type="evidence" value="ECO:0007669"/>
    <property type="project" value="UniProtKB-EC"/>
</dbReference>
<gene>
    <name evidence="14" type="ORF">BO70DRAFT_233083</name>
</gene>
<dbReference type="GO" id="GO:0006633">
    <property type="term" value="P:fatty acid biosynthetic process"/>
    <property type="evidence" value="ECO:0007669"/>
    <property type="project" value="UniProtKB-KW"/>
</dbReference>
<keyword evidence="4" id="KW-0276">Fatty acid metabolism</keyword>
<evidence type="ECO:0000256" key="4">
    <source>
        <dbReference type="ARBA" id="ARBA00022832"/>
    </source>
</evidence>
<dbReference type="SUPFAM" id="SSF51735">
    <property type="entry name" value="NAD(P)-binding Rossmann-fold domains"/>
    <property type="match status" value="1"/>
</dbReference>
<comment type="similarity">
    <text evidence="2">Belongs to the zinc-containing alcohol dehydrogenase family. Quinone oxidoreductase subfamily.</text>
</comment>
<dbReference type="InterPro" id="IPR020843">
    <property type="entry name" value="ER"/>
</dbReference>
<dbReference type="Gene3D" id="3.40.50.720">
    <property type="entry name" value="NAD(P)-binding Rossmann-like Domain"/>
    <property type="match status" value="1"/>
</dbReference>
<dbReference type="PANTHER" id="PTHR43981:SF2">
    <property type="entry name" value="ENOYL-[ACYL-CARRIER-PROTEIN] REDUCTASE, MITOCHONDRIAL"/>
    <property type="match status" value="1"/>
</dbReference>
<evidence type="ECO:0000256" key="9">
    <source>
        <dbReference type="ARBA" id="ARBA00023128"/>
    </source>
</evidence>
<dbReference type="Proteomes" id="UP000247233">
    <property type="component" value="Unassembled WGS sequence"/>
</dbReference>
<dbReference type="Pfam" id="PF08240">
    <property type="entry name" value="ADH_N"/>
    <property type="match status" value="1"/>
</dbReference>
<evidence type="ECO:0000256" key="7">
    <source>
        <dbReference type="ARBA" id="ARBA00023002"/>
    </source>
</evidence>
<dbReference type="SUPFAM" id="SSF50129">
    <property type="entry name" value="GroES-like"/>
    <property type="match status" value="1"/>
</dbReference>
<evidence type="ECO:0000259" key="13">
    <source>
        <dbReference type="SMART" id="SM00829"/>
    </source>
</evidence>
<accession>A0A317WF65</accession>
<proteinExistence type="inferred from homology"/>
<dbReference type="RefSeq" id="XP_025400426.1">
    <property type="nucleotide sequence ID" value="XM_025538803.1"/>
</dbReference>
<dbReference type="Gene3D" id="3.90.180.10">
    <property type="entry name" value="Medium-chain alcohol dehydrogenases, catalytic domain"/>
    <property type="match status" value="1"/>
</dbReference>
<dbReference type="InterPro" id="IPR013154">
    <property type="entry name" value="ADH-like_N"/>
</dbReference>
<dbReference type="InterPro" id="IPR036291">
    <property type="entry name" value="NAD(P)-bd_dom_sf"/>
</dbReference>
<reference evidence="14 15" key="1">
    <citation type="submission" date="2016-12" db="EMBL/GenBank/DDBJ databases">
        <title>The genomes of Aspergillus section Nigri reveals drivers in fungal speciation.</title>
        <authorList>
            <consortium name="DOE Joint Genome Institute"/>
            <person name="Vesth T.C."/>
            <person name="Nybo J."/>
            <person name="Theobald S."/>
            <person name="Brandl J."/>
            <person name="Frisvad J.C."/>
            <person name="Nielsen K.F."/>
            <person name="Lyhne E.K."/>
            <person name="Kogle M.E."/>
            <person name="Kuo A."/>
            <person name="Riley R."/>
            <person name="Clum A."/>
            <person name="Nolan M."/>
            <person name="Lipzen A."/>
            <person name="Salamov A."/>
            <person name="Henrissat B."/>
            <person name="Wiebenga A."/>
            <person name="De Vries R.P."/>
            <person name="Grigoriev I.V."/>
            <person name="Mortensen U.H."/>
            <person name="Andersen M.R."/>
            <person name="Baker S.E."/>
        </authorList>
    </citation>
    <scope>NUCLEOTIDE SEQUENCE [LARGE SCALE GENOMIC DNA]</scope>
    <source>
        <strain evidence="14 15">CBS 117.55</strain>
    </source>
</reference>